<dbReference type="GO" id="GO:0015074">
    <property type="term" value="P:DNA integration"/>
    <property type="evidence" value="ECO:0007669"/>
    <property type="project" value="UniProtKB-KW"/>
</dbReference>
<evidence type="ECO:0000313" key="8">
    <source>
        <dbReference type="Proteomes" id="UP000187012"/>
    </source>
</evidence>
<reference evidence="7 8" key="1">
    <citation type="submission" date="2016-12" db="EMBL/GenBank/DDBJ databases">
        <authorList>
            <person name="Song W.-J."/>
            <person name="Kurnit D.M."/>
        </authorList>
    </citation>
    <scope>NUCLEOTIDE SEQUENCE [LARGE SCALE GENOMIC DNA]</scope>
    <source>
        <strain evidence="7 8">STM7296</strain>
    </source>
</reference>
<dbReference type="InterPro" id="IPR011010">
    <property type="entry name" value="DNA_brk_join_enz"/>
</dbReference>
<gene>
    <name evidence="7" type="ORF">BN2475_340176</name>
</gene>
<dbReference type="InterPro" id="IPR002104">
    <property type="entry name" value="Integrase_catalytic"/>
</dbReference>
<evidence type="ECO:0000256" key="1">
    <source>
        <dbReference type="ARBA" id="ARBA00022908"/>
    </source>
</evidence>
<dbReference type="Proteomes" id="UP000187012">
    <property type="component" value="Unassembled WGS sequence"/>
</dbReference>
<evidence type="ECO:0000313" key="7">
    <source>
        <dbReference type="EMBL" id="SIT42236.1"/>
    </source>
</evidence>
<dbReference type="RefSeq" id="WP_094780611.1">
    <property type="nucleotide sequence ID" value="NZ_CYGX02000034.1"/>
</dbReference>
<dbReference type="AlphaFoldDB" id="A0A1N7S4I7"/>
<keyword evidence="1" id="KW-0229">DNA integration</keyword>
<dbReference type="PANTHER" id="PTHR30349:SF88">
    <property type="entry name" value="BLL1584 PROTEIN"/>
    <property type="match status" value="1"/>
</dbReference>
<dbReference type="Gene3D" id="1.10.443.10">
    <property type="entry name" value="Intergrase catalytic core"/>
    <property type="match status" value="1"/>
</dbReference>
<dbReference type="PROSITE" id="PS51898">
    <property type="entry name" value="TYR_RECOMBINASE"/>
    <property type="match status" value="1"/>
</dbReference>
<dbReference type="InterPro" id="IPR013762">
    <property type="entry name" value="Integrase-like_cat_sf"/>
</dbReference>
<dbReference type="PANTHER" id="PTHR30349">
    <property type="entry name" value="PHAGE INTEGRASE-RELATED"/>
    <property type="match status" value="1"/>
</dbReference>
<feature type="domain" description="Tyr recombinase" evidence="5">
    <location>
        <begin position="204"/>
        <end position="373"/>
    </location>
</feature>
<dbReference type="OrthoDB" id="102994at2"/>
<evidence type="ECO:0000256" key="4">
    <source>
        <dbReference type="PROSITE-ProRule" id="PRU01248"/>
    </source>
</evidence>
<dbReference type="InterPro" id="IPR044068">
    <property type="entry name" value="CB"/>
</dbReference>
<evidence type="ECO:0000256" key="3">
    <source>
        <dbReference type="ARBA" id="ARBA00023172"/>
    </source>
</evidence>
<sequence length="383" mass="42110">MNPRTAPNLISKTGRASLAPRREPYWHRLHTGLHVGYRVLPDGTGTWIAKRTESGKRAYHALGTHERFEDAKGEAERWARGISYGVSAKATTVKEACADYAADLRTRKSKQSGDDAAGRFRRLVNDAPIGRLTLDKLRTTHVRAWLHDQVDDAEDPDELRRAKDSANRNLASLKAALNFAMKNRLVATDAGWKTVMKFEGVGRRREVVLKPDQVSALLAKLPDDLRPLMAALAHVPSRPGEVAKLRVRDFDPHRGTLALEGKTGRRVVPLSTAAIAFFKAHTKGKLAGALLFAQAHGIAWERHAWKKPFREAADAAGLPDDVVAYTIRHTSITALVAAGVDSVLIARLAGTSVEMIQKHYEHVDDGRVRDLLDAVPSLVKVGV</sequence>
<dbReference type="Gene3D" id="1.10.150.130">
    <property type="match status" value="1"/>
</dbReference>
<dbReference type="GO" id="GO:0006310">
    <property type="term" value="P:DNA recombination"/>
    <property type="evidence" value="ECO:0007669"/>
    <property type="project" value="UniProtKB-KW"/>
</dbReference>
<dbReference type="PROSITE" id="PS51900">
    <property type="entry name" value="CB"/>
    <property type="match status" value="1"/>
</dbReference>
<protein>
    <submittedName>
        <fullName evidence="7">Phage integrase</fullName>
    </submittedName>
</protein>
<dbReference type="InterPro" id="IPR010998">
    <property type="entry name" value="Integrase_recombinase_N"/>
</dbReference>
<dbReference type="EMBL" id="CYGX02000034">
    <property type="protein sequence ID" value="SIT42236.1"/>
    <property type="molecule type" value="Genomic_DNA"/>
</dbReference>
<proteinExistence type="predicted"/>
<dbReference type="GO" id="GO:0003677">
    <property type="term" value="F:DNA binding"/>
    <property type="evidence" value="ECO:0007669"/>
    <property type="project" value="UniProtKB-UniRule"/>
</dbReference>
<dbReference type="Pfam" id="PF00589">
    <property type="entry name" value="Phage_integrase"/>
    <property type="match status" value="1"/>
</dbReference>
<keyword evidence="3" id="KW-0233">DNA recombination</keyword>
<evidence type="ECO:0000256" key="2">
    <source>
        <dbReference type="ARBA" id="ARBA00023125"/>
    </source>
</evidence>
<dbReference type="STRING" id="1247936.BN2475_340176"/>
<accession>A0A1N7S4I7</accession>
<dbReference type="InterPro" id="IPR050090">
    <property type="entry name" value="Tyrosine_recombinase_XerCD"/>
</dbReference>
<organism evidence="7 8">
    <name type="scientific">Paraburkholderia ribeironis</name>
    <dbReference type="NCBI Taxonomy" id="1247936"/>
    <lineage>
        <taxon>Bacteria</taxon>
        <taxon>Pseudomonadati</taxon>
        <taxon>Pseudomonadota</taxon>
        <taxon>Betaproteobacteria</taxon>
        <taxon>Burkholderiales</taxon>
        <taxon>Burkholderiaceae</taxon>
        <taxon>Paraburkholderia</taxon>
    </lineage>
</organism>
<keyword evidence="8" id="KW-1185">Reference proteome</keyword>
<evidence type="ECO:0000259" key="6">
    <source>
        <dbReference type="PROSITE" id="PS51900"/>
    </source>
</evidence>
<feature type="domain" description="Core-binding (CB)" evidence="6">
    <location>
        <begin position="91"/>
        <end position="181"/>
    </location>
</feature>
<dbReference type="SUPFAM" id="SSF56349">
    <property type="entry name" value="DNA breaking-rejoining enzymes"/>
    <property type="match status" value="1"/>
</dbReference>
<keyword evidence="2 4" id="KW-0238">DNA-binding</keyword>
<evidence type="ECO:0000259" key="5">
    <source>
        <dbReference type="PROSITE" id="PS51898"/>
    </source>
</evidence>
<name>A0A1N7S4I7_9BURK</name>